<reference evidence="3 4" key="1">
    <citation type="submission" date="2017-03" db="EMBL/GenBank/DDBJ databases">
        <authorList>
            <person name="Afonso C.L."/>
            <person name="Miller P.J."/>
            <person name="Scott M.A."/>
            <person name="Spackman E."/>
            <person name="Goraichik I."/>
            <person name="Dimitrov K.M."/>
            <person name="Suarez D.L."/>
            <person name="Swayne D.E."/>
        </authorList>
    </citation>
    <scope>NUCLEOTIDE SEQUENCE [LARGE SCALE GENOMIC DNA]</scope>
    <source>
        <strain evidence="3 4">CECT 7639</strain>
    </source>
</reference>
<dbReference type="Pfam" id="PF00892">
    <property type="entry name" value="EamA"/>
    <property type="match status" value="1"/>
</dbReference>
<protein>
    <submittedName>
        <fullName evidence="3">EamA-like transporter family protein</fullName>
    </submittedName>
</protein>
<evidence type="ECO:0000313" key="4">
    <source>
        <dbReference type="Proteomes" id="UP000193077"/>
    </source>
</evidence>
<dbReference type="InterPro" id="IPR000620">
    <property type="entry name" value="EamA_dom"/>
</dbReference>
<keyword evidence="1" id="KW-0812">Transmembrane</keyword>
<evidence type="ECO:0000313" key="3">
    <source>
        <dbReference type="EMBL" id="SLN63138.1"/>
    </source>
</evidence>
<gene>
    <name evidence="3" type="ORF">TRL7639_03545</name>
</gene>
<feature type="transmembrane region" description="Helical" evidence="1">
    <location>
        <begin position="196"/>
        <end position="222"/>
    </location>
</feature>
<proteinExistence type="predicted"/>
<feature type="transmembrane region" description="Helical" evidence="1">
    <location>
        <begin position="112"/>
        <end position="130"/>
    </location>
</feature>
<feature type="transmembrane region" description="Helical" evidence="1">
    <location>
        <begin position="142"/>
        <end position="161"/>
    </location>
</feature>
<accession>A0A1Y5TFW9</accession>
<feature type="transmembrane region" description="Helical" evidence="1">
    <location>
        <begin position="86"/>
        <end position="106"/>
    </location>
</feature>
<evidence type="ECO:0000256" key="1">
    <source>
        <dbReference type="SAM" id="Phobius"/>
    </source>
</evidence>
<dbReference type="AlphaFoldDB" id="A0A1Y5TFW9"/>
<evidence type="ECO:0000259" key="2">
    <source>
        <dbReference type="Pfam" id="PF00892"/>
    </source>
</evidence>
<dbReference type="EMBL" id="FWFO01000003">
    <property type="protein sequence ID" value="SLN63138.1"/>
    <property type="molecule type" value="Genomic_DNA"/>
</dbReference>
<dbReference type="Proteomes" id="UP000193077">
    <property type="component" value="Unassembled WGS sequence"/>
</dbReference>
<feature type="transmembrane region" description="Helical" evidence="1">
    <location>
        <begin position="260"/>
        <end position="283"/>
    </location>
</feature>
<organism evidence="3 4">
    <name type="scientific">Falsiruegeria litorea R37</name>
    <dbReference type="NCBI Taxonomy" id="1200284"/>
    <lineage>
        <taxon>Bacteria</taxon>
        <taxon>Pseudomonadati</taxon>
        <taxon>Pseudomonadota</taxon>
        <taxon>Alphaproteobacteria</taxon>
        <taxon>Rhodobacterales</taxon>
        <taxon>Roseobacteraceae</taxon>
        <taxon>Falsiruegeria</taxon>
    </lineage>
</organism>
<feature type="transmembrane region" description="Helical" evidence="1">
    <location>
        <begin position="27"/>
        <end position="47"/>
    </location>
</feature>
<feature type="transmembrane region" description="Helical" evidence="1">
    <location>
        <begin position="234"/>
        <end position="253"/>
    </location>
</feature>
<sequence length="311" mass="32313">MAYSPDPARIPAPVAGSARQNIASGNMLGMAAMMTWAAGFPAAEVLLQTWPSLTIITARLIMALSVLFPLWLLVEGPSKILSANWPRALVIGGFGFGLGTYLLLVAQAFTDPVTVALVASCAPLIGAILEVRAKTRRLNKQFAFGVIASIIGGIIATSGLAPVQLGLGAMCAILATTLFTWASMKTVQAFPDLGTVGRSTITFTGALVMVSTLLAGSAVLGFEVAPRVAIDMEQIGMLAIYAIVAMSVSQIMFIGAVDKLGVAVATFHINTAPFYVMVIMVLLGSAWNWTQAIGAAIVGLGVVASQLQSRS</sequence>
<dbReference type="SUPFAM" id="SSF103481">
    <property type="entry name" value="Multidrug resistance efflux transporter EmrE"/>
    <property type="match status" value="1"/>
</dbReference>
<feature type="transmembrane region" description="Helical" evidence="1">
    <location>
        <begin position="53"/>
        <end position="74"/>
    </location>
</feature>
<keyword evidence="1" id="KW-1133">Transmembrane helix</keyword>
<feature type="domain" description="EamA" evidence="2">
    <location>
        <begin position="24"/>
        <end position="155"/>
    </location>
</feature>
<keyword evidence="4" id="KW-1185">Reference proteome</keyword>
<dbReference type="GO" id="GO:0016020">
    <property type="term" value="C:membrane"/>
    <property type="evidence" value="ECO:0007669"/>
    <property type="project" value="InterPro"/>
</dbReference>
<name>A0A1Y5TFW9_9RHOB</name>
<keyword evidence="1" id="KW-0472">Membrane</keyword>
<dbReference type="InterPro" id="IPR037185">
    <property type="entry name" value="EmrE-like"/>
</dbReference>
<dbReference type="RefSeq" id="WP_235820443.1">
    <property type="nucleotide sequence ID" value="NZ_FWFO01000003.1"/>
</dbReference>